<dbReference type="PANTHER" id="PTHR34448:SF1">
    <property type="entry name" value="BLL6088 PROTEIN"/>
    <property type="match status" value="1"/>
</dbReference>
<dbReference type="Pfam" id="PF02073">
    <property type="entry name" value="Peptidase_M29"/>
    <property type="match status" value="1"/>
</dbReference>
<dbReference type="GO" id="GO:0046872">
    <property type="term" value="F:metal ion binding"/>
    <property type="evidence" value="ECO:0007669"/>
    <property type="project" value="UniProtKB-KW"/>
</dbReference>
<keyword evidence="1" id="KW-0479">Metal-binding</keyword>
<dbReference type="SUPFAM" id="SSF144052">
    <property type="entry name" value="Thermophilic metalloprotease-like"/>
    <property type="match status" value="1"/>
</dbReference>
<evidence type="ECO:0000256" key="1">
    <source>
        <dbReference type="ARBA" id="ARBA00022723"/>
    </source>
</evidence>
<evidence type="ECO:0000313" key="2">
    <source>
        <dbReference type="EMBL" id="MBJ7601953.1"/>
    </source>
</evidence>
<proteinExistence type="predicted"/>
<keyword evidence="2" id="KW-0378">Hydrolase</keyword>
<dbReference type="PANTHER" id="PTHR34448">
    <property type="entry name" value="AMINOPEPTIDASE"/>
    <property type="match status" value="1"/>
</dbReference>
<keyword evidence="2" id="KW-0645">Protease</keyword>
<dbReference type="EMBL" id="JAEKNQ010000010">
    <property type="protein sequence ID" value="MBJ7601953.1"/>
    <property type="molecule type" value="Genomic_DNA"/>
</dbReference>
<accession>A0A934NCD2</accession>
<dbReference type="RefSeq" id="WP_338176339.1">
    <property type="nucleotide sequence ID" value="NZ_JAEKNQ010000010.1"/>
</dbReference>
<sequence length="333" mass="37105">MRSEYAHGARNAVRACLNVGANDRVAVIKDKGRLAIAEAIEEEARAAGAEVRSWQMEDLIPRPAREFPRRLAEEILAFEPSVSYFIGEGLEGELAFRQPMLELLRGRLRCRHGHMIGIDHQLMLEGMAGDYEEIYSVTRRVWEVARQASKIEVATRLGTELTATFSPSRRWVPCDGRYWEQGQWGNLPEGETFTAPLSVDGVLVGEELGDHFAPKYGLLPEPISIRVRDSRVVSVELSSRPELVREVEAYFGQHPNSNRVGEFAIGTNTGLRKIVGNFLQDEKFPGVHVAFGDPYGSATGADWSCPSHVDVLASQADVWVDGRKVMEAGRFQL</sequence>
<keyword evidence="2" id="KW-0031">Aminopeptidase</keyword>
<gene>
    <name evidence="2" type="ORF">JF888_01935</name>
</gene>
<dbReference type="InterPro" id="IPR052170">
    <property type="entry name" value="M29_Exopeptidase"/>
</dbReference>
<reference evidence="2 3" key="1">
    <citation type="submission" date="2020-10" db="EMBL/GenBank/DDBJ databases">
        <title>Ca. Dormibacterota MAGs.</title>
        <authorList>
            <person name="Montgomery K."/>
        </authorList>
    </citation>
    <scope>NUCLEOTIDE SEQUENCE [LARGE SCALE GENOMIC DNA]</scope>
    <source>
        <strain evidence="2">SC8811_S16_3</strain>
    </source>
</reference>
<protein>
    <submittedName>
        <fullName evidence="2">Aminopeptidase</fullName>
    </submittedName>
</protein>
<dbReference type="InterPro" id="IPR000787">
    <property type="entry name" value="Peptidase_M29"/>
</dbReference>
<comment type="caution">
    <text evidence="2">The sequence shown here is derived from an EMBL/GenBank/DDBJ whole genome shotgun (WGS) entry which is preliminary data.</text>
</comment>
<dbReference type="GO" id="GO:0006508">
    <property type="term" value="P:proteolysis"/>
    <property type="evidence" value="ECO:0007669"/>
    <property type="project" value="InterPro"/>
</dbReference>
<dbReference type="GO" id="GO:0004177">
    <property type="term" value="F:aminopeptidase activity"/>
    <property type="evidence" value="ECO:0007669"/>
    <property type="project" value="UniProtKB-KW"/>
</dbReference>
<name>A0A934NCD2_9BACT</name>
<dbReference type="Proteomes" id="UP000620075">
    <property type="component" value="Unassembled WGS sequence"/>
</dbReference>
<dbReference type="AlphaFoldDB" id="A0A934NCD2"/>
<organism evidence="2 3">
    <name type="scientific">Candidatus Dormiibacter inghamiae</name>
    <dbReference type="NCBI Taxonomy" id="3127013"/>
    <lineage>
        <taxon>Bacteria</taxon>
        <taxon>Bacillati</taxon>
        <taxon>Candidatus Dormiibacterota</taxon>
        <taxon>Candidatus Dormibacteria</taxon>
        <taxon>Candidatus Dormibacterales</taxon>
        <taxon>Candidatus Dormibacteraceae</taxon>
        <taxon>Candidatus Dormiibacter</taxon>
    </lineage>
</organism>
<evidence type="ECO:0000313" key="3">
    <source>
        <dbReference type="Proteomes" id="UP000620075"/>
    </source>
</evidence>